<protein>
    <submittedName>
        <fullName evidence="7">Transcriptional regulator</fullName>
    </submittedName>
</protein>
<reference evidence="7 8" key="1">
    <citation type="submission" date="2019-06" db="EMBL/GenBank/DDBJ databases">
        <title>Tsukamurella conjunctivitidis sp. nov., Tsukamurella assacharolytica sp. nov. and Tsukamurella sputae sp. nov. isolated from patients with conjunctivitis, bacteraemia (lymphoma) and respiratory infection (sputum) in Hong Kong.</title>
        <authorList>
            <person name="Teng J.L.L."/>
            <person name="Lee H.H."/>
            <person name="Fong J.Y.H."/>
            <person name="Fok K.M.N."/>
            <person name="Lau S.K.P."/>
            <person name="Woo P.C.Y."/>
        </authorList>
    </citation>
    <scope>NUCLEOTIDE SEQUENCE [LARGE SCALE GENOMIC DNA]</scope>
    <source>
        <strain evidence="7 8">HKU72</strain>
    </source>
</reference>
<evidence type="ECO:0000313" key="7">
    <source>
        <dbReference type="EMBL" id="TWS23874.1"/>
    </source>
</evidence>
<dbReference type="AlphaFoldDB" id="A0A5C5RMR7"/>
<dbReference type="InterPro" id="IPR036388">
    <property type="entry name" value="WH-like_DNA-bd_sf"/>
</dbReference>
<evidence type="ECO:0000256" key="1">
    <source>
        <dbReference type="ARBA" id="ARBA00010466"/>
    </source>
</evidence>
<gene>
    <name evidence="7" type="ORF">FK530_24210</name>
</gene>
<dbReference type="SUPFAM" id="SSF100950">
    <property type="entry name" value="NagB/RpiA/CoA transferase-like"/>
    <property type="match status" value="1"/>
</dbReference>
<evidence type="ECO:0000256" key="2">
    <source>
        <dbReference type="ARBA" id="ARBA00023015"/>
    </source>
</evidence>
<accession>A0A5C5RMR7</accession>
<feature type="domain" description="Sugar-binding" evidence="6">
    <location>
        <begin position="141"/>
        <end position="386"/>
    </location>
</feature>
<keyword evidence="4" id="KW-0804">Transcription</keyword>
<evidence type="ECO:0000256" key="5">
    <source>
        <dbReference type="SAM" id="MobiDB-lite"/>
    </source>
</evidence>
<dbReference type="EMBL" id="VIGX01000042">
    <property type="protein sequence ID" value="TWS23874.1"/>
    <property type="molecule type" value="Genomic_DNA"/>
</dbReference>
<dbReference type="Proteomes" id="UP000319375">
    <property type="component" value="Unassembled WGS sequence"/>
</dbReference>
<dbReference type="InterPro" id="IPR007324">
    <property type="entry name" value="Sugar-bd_dom_put"/>
</dbReference>
<dbReference type="GO" id="GO:0003677">
    <property type="term" value="F:DNA binding"/>
    <property type="evidence" value="ECO:0007669"/>
    <property type="project" value="UniProtKB-KW"/>
</dbReference>
<evidence type="ECO:0000313" key="8">
    <source>
        <dbReference type="Proteomes" id="UP000319375"/>
    </source>
</evidence>
<comment type="caution">
    <text evidence="7">The sequence shown here is derived from an EMBL/GenBank/DDBJ whole genome shotgun (WGS) entry which is preliminary data.</text>
</comment>
<organism evidence="7 8">
    <name type="scientific">Tsukamurella conjunctivitidis</name>
    <dbReference type="NCBI Taxonomy" id="2592068"/>
    <lineage>
        <taxon>Bacteria</taxon>
        <taxon>Bacillati</taxon>
        <taxon>Actinomycetota</taxon>
        <taxon>Actinomycetes</taxon>
        <taxon>Mycobacteriales</taxon>
        <taxon>Tsukamurellaceae</taxon>
        <taxon>Tsukamurella</taxon>
    </lineage>
</organism>
<dbReference type="PANTHER" id="PTHR34294">
    <property type="entry name" value="TRANSCRIPTIONAL REGULATOR-RELATED"/>
    <property type="match status" value="1"/>
</dbReference>
<comment type="similarity">
    <text evidence="1">Belongs to the SorC transcriptional regulatory family.</text>
</comment>
<sequence>MTAFRPGQSPPPVSTPIRTSLPFVRGTWPSGLRRTGPSDVGRNVSTTPVPIWAQPAVSGVYPESTGSPRPRRPEEVPMGSMGPAEVVRAAAIARRFYFDGKSKMEIGAEYGLSRYKVARILDACLESGLVRIEINTDAAIDADLSERLRRAYGLRRALVATGSFTDFDGLRHGLGRVAADLLSEIVTESDVLGVGWGRTLDAMAQHVRDLPPCTIVQMSGVVGDVQASSVDLVRQLTSVSRGPQYPIYAPLIMSDQRMKAALARQPGVSAAMELWKRITVAVVAVGSLDLTGSQVYAMLSDQGRAELDSLNVAAELCAIQFDAEGRPVRTNYSGRTLAISFPELSAVDEVIAIAGGHQKVEAIRASLISGVVTSLVTDRETAISLLRVAPTESTDRA</sequence>
<dbReference type="Gene3D" id="3.40.50.1360">
    <property type="match status" value="1"/>
</dbReference>
<evidence type="ECO:0000256" key="3">
    <source>
        <dbReference type="ARBA" id="ARBA00023125"/>
    </source>
</evidence>
<dbReference type="GO" id="GO:0030246">
    <property type="term" value="F:carbohydrate binding"/>
    <property type="evidence" value="ECO:0007669"/>
    <property type="project" value="InterPro"/>
</dbReference>
<proteinExistence type="inferred from homology"/>
<evidence type="ECO:0000256" key="4">
    <source>
        <dbReference type="ARBA" id="ARBA00023163"/>
    </source>
</evidence>
<evidence type="ECO:0000259" key="6">
    <source>
        <dbReference type="Pfam" id="PF04198"/>
    </source>
</evidence>
<dbReference type="Pfam" id="PF04198">
    <property type="entry name" value="Sugar-bind"/>
    <property type="match status" value="1"/>
</dbReference>
<dbReference type="Gene3D" id="1.10.10.10">
    <property type="entry name" value="Winged helix-like DNA-binding domain superfamily/Winged helix DNA-binding domain"/>
    <property type="match status" value="1"/>
</dbReference>
<dbReference type="InterPro" id="IPR037171">
    <property type="entry name" value="NagB/RpiA_transferase-like"/>
</dbReference>
<keyword evidence="3" id="KW-0238">DNA-binding</keyword>
<keyword evidence="8" id="KW-1185">Reference proteome</keyword>
<dbReference type="InterPro" id="IPR051054">
    <property type="entry name" value="SorC_transcr_regulators"/>
</dbReference>
<keyword evidence="2" id="KW-0805">Transcription regulation</keyword>
<name>A0A5C5RMR7_9ACTN</name>
<dbReference type="PANTHER" id="PTHR34294:SF1">
    <property type="entry name" value="TRANSCRIPTIONAL REGULATOR LSRR"/>
    <property type="match status" value="1"/>
</dbReference>
<feature type="region of interest" description="Disordered" evidence="5">
    <location>
        <begin position="1"/>
        <end position="80"/>
    </location>
</feature>